<name>A0AAN8JDB8_PATCE</name>
<sequence length="605" mass="69100">MAASRRKRALTENEIRCMFATSGSSSSDSDDSIGDIDDNVDDNSSGSEFELGEIGDSSSTDSGSDIHNTDVPDNNLNNNSLQLDLNAVNGRPKAKRNRNYVRAPEIIWQDRDHIPNNVPFSGSPGCKVPNFDENTSALEIFSSFVPPSLITKIVEETNTYAEQSNPRPRLQKSGHNIPWNNVTSNEIKVFLALTVLMGIVRKPEIDMYWSRDPLMESPFFSNTMPRDRYRDILQNLHFNWNEHDNNIDRLFKLRPVIDKLNETFQANYIPTQDISIDESLMRFHGRIGFKQYNPTKRARFGIKVYKLNESKTCASGYTWKFKVYTGQDQDKTDDRPASSKVVLDLANDLLGLGYNIFIDNWYSSPELFYELKQHNTNVCGTVRLNRRNMPADLRNIRLQKGDIAIRSGEGILCLVWKDKKDVKILSTMHTALMVDTGNKDRQNNAIIKPQCVLDYNKGMGGTDLSDQLATTCKSVRKHIKWYKKLFYYLLDMAIINSYLLRKTLGGRMSVVQFKMSLIHEIVDATPLPEYRSRGRPRSLPVPGRMQGNHFPELIPATEKKVRPTKRCHVCAKRGVRAESRYMCDKCGNALCVHPCFKEFHLKNEC</sequence>
<comment type="caution">
    <text evidence="4">The sequence shown here is derived from an EMBL/GenBank/DDBJ whole genome shotgun (WGS) entry which is preliminary data.</text>
</comment>
<reference evidence="4 5" key="1">
    <citation type="submission" date="2024-01" db="EMBL/GenBank/DDBJ databases">
        <title>The genome of the rayed Mediterranean limpet Patella caerulea (Linnaeus, 1758).</title>
        <authorList>
            <person name="Anh-Thu Weber A."/>
            <person name="Halstead-Nussloch G."/>
        </authorList>
    </citation>
    <scope>NUCLEOTIDE SEQUENCE [LARGE SCALE GENOMIC DNA]</scope>
    <source>
        <strain evidence="4">AATW-2023a</strain>
        <tissue evidence="4">Whole specimen</tissue>
    </source>
</reference>
<feature type="compositionally biased region" description="Acidic residues" evidence="1">
    <location>
        <begin position="28"/>
        <end position="41"/>
    </location>
</feature>
<dbReference type="Pfam" id="PF13842">
    <property type="entry name" value="zf-Tnp_2"/>
    <property type="match status" value="1"/>
</dbReference>
<evidence type="ECO:0008006" key="6">
    <source>
        <dbReference type="Google" id="ProtNLM"/>
    </source>
</evidence>
<dbReference type="PANTHER" id="PTHR46599:SF3">
    <property type="entry name" value="PIGGYBAC TRANSPOSABLE ELEMENT-DERIVED PROTEIN 4"/>
    <property type="match status" value="1"/>
</dbReference>
<evidence type="ECO:0000259" key="2">
    <source>
        <dbReference type="Pfam" id="PF13842"/>
    </source>
</evidence>
<feature type="domain" description="PiggyBac transposable element-derived protein" evidence="3">
    <location>
        <begin position="137"/>
        <end position="498"/>
    </location>
</feature>
<dbReference type="InterPro" id="IPR032718">
    <property type="entry name" value="PGBD4_Znf_C"/>
</dbReference>
<dbReference type="Pfam" id="PF13843">
    <property type="entry name" value="DDE_Tnp_1_7"/>
    <property type="match status" value="1"/>
</dbReference>
<evidence type="ECO:0000259" key="3">
    <source>
        <dbReference type="Pfam" id="PF13843"/>
    </source>
</evidence>
<feature type="region of interest" description="Disordered" evidence="1">
    <location>
        <begin position="1"/>
        <end position="80"/>
    </location>
</feature>
<dbReference type="InterPro" id="IPR029526">
    <property type="entry name" value="PGBD"/>
</dbReference>
<accession>A0AAN8JDB8</accession>
<protein>
    <recommendedName>
        <fullName evidence="6">Transposase</fullName>
    </recommendedName>
</protein>
<dbReference type="Proteomes" id="UP001347796">
    <property type="component" value="Unassembled WGS sequence"/>
</dbReference>
<keyword evidence="5" id="KW-1185">Reference proteome</keyword>
<dbReference type="CDD" id="cd23020">
    <property type="entry name" value="zf-HIT"/>
    <property type="match status" value="1"/>
</dbReference>
<evidence type="ECO:0000256" key="1">
    <source>
        <dbReference type="SAM" id="MobiDB-lite"/>
    </source>
</evidence>
<evidence type="ECO:0000313" key="5">
    <source>
        <dbReference type="Proteomes" id="UP001347796"/>
    </source>
</evidence>
<evidence type="ECO:0000313" key="4">
    <source>
        <dbReference type="EMBL" id="KAK6175981.1"/>
    </source>
</evidence>
<dbReference type="EMBL" id="JAZGQO010000010">
    <property type="protein sequence ID" value="KAK6175981.1"/>
    <property type="molecule type" value="Genomic_DNA"/>
</dbReference>
<proteinExistence type="predicted"/>
<organism evidence="4 5">
    <name type="scientific">Patella caerulea</name>
    <name type="common">Rayed Mediterranean limpet</name>
    <dbReference type="NCBI Taxonomy" id="87958"/>
    <lineage>
        <taxon>Eukaryota</taxon>
        <taxon>Metazoa</taxon>
        <taxon>Spiralia</taxon>
        <taxon>Lophotrochozoa</taxon>
        <taxon>Mollusca</taxon>
        <taxon>Gastropoda</taxon>
        <taxon>Patellogastropoda</taxon>
        <taxon>Patelloidea</taxon>
        <taxon>Patellidae</taxon>
        <taxon>Patella</taxon>
    </lineage>
</organism>
<feature type="domain" description="PiggyBac transposable element-derived protein 4 C-terminal zinc-finger" evidence="2">
    <location>
        <begin position="562"/>
        <end position="601"/>
    </location>
</feature>
<feature type="compositionally biased region" description="Low complexity" evidence="1">
    <location>
        <begin position="55"/>
        <end position="80"/>
    </location>
</feature>
<gene>
    <name evidence="4" type="ORF">SNE40_014353</name>
</gene>
<dbReference type="AlphaFoldDB" id="A0AAN8JDB8"/>
<dbReference type="PANTHER" id="PTHR46599">
    <property type="entry name" value="PIGGYBAC TRANSPOSABLE ELEMENT-DERIVED PROTEIN 4"/>
    <property type="match status" value="1"/>
</dbReference>